<name>A0A9Q1GCE0_SYNKA</name>
<accession>A0A9Q1GCE0</accession>
<reference evidence="1" key="1">
    <citation type="journal article" date="2023" name="Science">
        <title>Genome structures resolve the early diversification of teleost fishes.</title>
        <authorList>
            <person name="Parey E."/>
            <person name="Louis A."/>
            <person name="Montfort J."/>
            <person name="Bouchez O."/>
            <person name="Roques C."/>
            <person name="Iampietro C."/>
            <person name="Lluch J."/>
            <person name="Castinel A."/>
            <person name="Donnadieu C."/>
            <person name="Desvignes T."/>
            <person name="Floi Bucao C."/>
            <person name="Jouanno E."/>
            <person name="Wen M."/>
            <person name="Mejri S."/>
            <person name="Dirks R."/>
            <person name="Jansen H."/>
            <person name="Henkel C."/>
            <person name="Chen W.J."/>
            <person name="Zahm M."/>
            <person name="Cabau C."/>
            <person name="Klopp C."/>
            <person name="Thompson A.W."/>
            <person name="Robinson-Rechavi M."/>
            <person name="Braasch I."/>
            <person name="Lecointre G."/>
            <person name="Bobe J."/>
            <person name="Postlethwait J.H."/>
            <person name="Berthelot C."/>
            <person name="Roest Crollius H."/>
            <person name="Guiguen Y."/>
        </authorList>
    </citation>
    <scope>NUCLEOTIDE SEQUENCE</scope>
    <source>
        <strain evidence="1">WJC10195</strain>
    </source>
</reference>
<gene>
    <name evidence="1" type="ORF">SKAU_G00018110</name>
</gene>
<dbReference type="AlphaFoldDB" id="A0A9Q1GCE0"/>
<sequence length="70" mass="7346">MLAVPASLLSVSQRISADARGQTAQRLVTEGVWALPGGGFRFAGSNCAAEPSRPVMPAARFPFPVLLHVL</sequence>
<keyword evidence="2" id="KW-1185">Reference proteome</keyword>
<evidence type="ECO:0000313" key="1">
    <source>
        <dbReference type="EMBL" id="KAJ8381033.1"/>
    </source>
</evidence>
<protein>
    <submittedName>
        <fullName evidence="1">Uncharacterized protein</fullName>
    </submittedName>
</protein>
<dbReference type="EMBL" id="JAINUF010000001">
    <property type="protein sequence ID" value="KAJ8381033.1"/>
    <property type="molecule type" value="Genomic_DNA"/>
</dbReference>
<dbReference type="Proteomes" id="UP001152622">
    <property type="component" value="Chromosome 1"/>
</dbReference>
<evidence type="ECO:0000313" key="2">
    <source>
        <dbReference type="Proteomes" id="UP001152622"/>
    </source>
</evidence>
<organism evidence="1 2">
    <name type="scientific">Synaphobranchus kaupii</name>
    <name type="common">Kaup's arrowtooth eel</name>
    <dbReference type="NCBI Taxonomy" id="118154"/>
    <lineage>
        <taxon>Eukaryota</taxon>
        <taxon>Metazoa</taxon>
        <taxon>Chordata</taxon>
        <taxon>Craniata</taxon>
        <taxon>Vertebrata</taxon>
        <taxon>Euteleostomi</taxon>
        <taxon>Actinopterygii</taxon>
        <taxon>Neopterygii</taxon>
        <taxon>Teleostei</taxon>
        <taxon>Anguilliformes</taxon>
        <taxon>Synaphobranchidae</taxon>
        <taxon>Synaphobranchus</taxon>
    </lineage>
</organism>
<comment type="caution">
    <text evidence="1">The sequence shown here is derived from an EMBL/GenBank/DDBJ whole genome shotgun (WGS) entry which is preliminary data.</text>
</comment>
<proteinExistence type="predicted"/>